<evidence type="ECO:0000256" key="3">
    <source>
        <dbReference type="ARBA" id="ARBA00022989"/>
    </source>
</evidence>
<feature type="compositionally biased region" description="Polar residues" evidence="5">
    <location>
        <begin position="407"/>
        <end position="418"/>
    </location>
</feature>
<gene>
    <name evidence="8" type="ORF">CROQUDRAFT_102860</name>
</gene>
<dbReference type="GO" id="GO:0016020">
    <property type="term" value="C:membrane"/>
    <property type="evidence" value="ECO:0007669"/>
    <property type="project" value="UniProtKB-SubCell"/>
</dbReference>
<protein>
    <recommendedName>
        <fullName evidence="7">TM7S3/TM198-like domain-containing protein</fullName>
    </recommendedName>
</protein>
<evidence type="ECO:0000313" key="8">
    <source>
        <dbReference type="EMBL" id="KAG0152336.1"/>
    </source>
</evidence>
<keyword evidence="9" id="KW-1185">Reference proteome</keyword>
<feature type="compositionally biased region" description="Polar residues" evidence="5">
    <location>
        <begin position="1184"/>
        <end position="1197"/>
    </location>
</feature>
<feature type="region of interest" description="Disordered" evidence="5">
    <location>
        <begin position="891"/>
        <end position="929"/>
    </location>
</feature>
<accession>A0A9P6NS02</accession>
<feature type="transmembrane region" description="Helical" evidence="6">
    <location>
        <begin position="67"/>
        <end position="85"/>
    </location>
</feature>
<feature type="compositionally biased region" description="Low complexity" evidence="5">
    <location>
        <begin position="330"/>
        <end position="346"/>
    </location>
</feature>
<feature type="compositionally biased region" description="Basic and acidic residues" evidence="5">
    <location>
        <begin position="1049"/>
        <end position="1067"/>
    </location>
</feature>
<feature type="region of interest" description="Disordered" evidence="5">
    <location>
        <begin position="368"/>
        <end position="393"/>
    </location>
</feature>
<comment type="caution">
    <text evidence="8">The sequence shown here is derived from an EMBL/GenBank/DDBJ whole genome shotgun (WGS) entry which is preliminary data.</text>
</comment>
<name>A0A9P6NS02_9BASI</name>
<feature type="region of interest" description="Disordered" evidence="5">
    <location>
        <begin position="1306"/>
        <end position="1346"/>
    </location>
</feature>
<evidence type="ECO:0000256" key="2">
    <source>
        <dbReference type="ARBA" id="ARBA00022692"/>
    </source>
</evidence>
<evidence type="ECO:0000256" key="6">
    <source>
        <dbReference type="SAM" id="Phobius"/>
    </source>
</evidence>
<sequence>MSTDPFGSPDIQTDPTTLNASQALIDDILNHNGSLATLQSPSLIIQSFLPLVLSVIFLLGGRRLYRFSTSASLALSCAFFSWAIIVNVEPPQGLGASNSNPEVRALCVWSIMVATGLFGALIGFQSSWWGSSGTGLLALGANAGLSFSFSLLLLGDNLLIHSSPAIWILVTLIVILAILAVVRTEYVASLVACSLVGGFLFLVGVDLLINLGHEGLGRGICFLVDHNPDHREALDHYIPPKSTRVLIIISWLLTLCSIIFQSIFYQSLPFVPLEEYDLNPFRKEGLKDSVQDLEGGFPPIFNDEKGVSDKECLTITPTTDPRGHDKSFAQSSSSSLNPSLVSNQLPYHHPHPSNSRVNCLLVEDFNPDPNSFSTPGDPSRPELHSLSQNPSQSNLVADAIRTSSVENFPQSSVNSSQISHEPRSSSTSTSHSLGLSASSRLPLSPPGQVGKSPALSLAPTVYSRYRRTFDLGHEPSLSEKPPSRIPSAYIPGHPRRRSIRSRPAYTYIPRDIPSSIAQSQQLRRVDTVEEVTEASTSIRDMDGLPSARSSLITPTDLVRAPSVSEEYLQAILRLGSDYEPANRLSNSSNPSITANNTPQDSQDQILSSFAEGLEKEDKEIKPVEVPGTEIQPVVPFPTLNENVSKVDRTTWLGTWVESSNSFEEPDSKMFELSMPQKAHLNVLSARVEPIPTTQEDGGSDREENGNQAVSKDDKSSGYDERPSSAATQRAGFDFKRIFKKSSSSSLGRGLRLLAGGDREKSKTEDELLEDQPSSPASSCQQTLPAVVRRLDRTSSHPSQDALLAGNQRQGRFELSTSTSSDLLCRTARRLGSVRELAARSDRPRGTSILSISNEDLRLGGSGDEEARGYYLQRFSQRPLPRLPLSRSIEDHISASGSGSGLERDQNSLRRYDSIESSSRSDPGLIEKTSPPLIAGKLLSEIKEEIKVSTSPQTAYEILGQSMETDIEDEAMQSPVVPLTPMADRVLGSKSLRNPDLNGRSGHPRRHSDTGPKDDQDSEDDEDDRMTVRTPRSERSTLYGHSALASSPGRTDDRGETTDEELGNRDPRSIIFYPRHRVNPDELEEDQESLSVGSWEEANEGNRFGQGSPSLQSIPLPSSPGAHRSYDLPEQMNDEDFDRRPADSFGGAYPRLTQRMVPSLASFGGRADEISRRTTMMSSEGEEVWNTTRATSGTSESGWESMRPESNGFHTRPSSSIDDSQHINEPNLALSIDRISSRGDSDSSIQNPNNKLEPHSDLTQQHHQYKERQTGNPSIKPIKNTFYAEDEEEDETLEAVDLRATRYRQVRPTKNFNDDLESNNKTSTSEGGYVTAEDEAKSLNQSGSSIM</sequence>
<dbReference type="Pfam" id="PF13886">
    <property type="entry name" value="TM7S3_TM198"/>
    <property type="match status" value="1"/>
</dbReference>
<dbReference type="InterPro" id="IPR025256">
    <property type="entry name" value="TM7S3/TM198-like_dom"/>
</dbReference>
<reference evidence="8" key="1">
    <citation type="submission" date="2013-11" db="EMBL/GenBank/DDBJ databases">
        <title>Genome sequence of the fusiform rust pathogen reveals effectors for host alternation and coevolution with pine.</title>
        <authorList>
            <consortium name="DOE Joint Genome Institute"/>
            <person name="Smith K."/>
            <person name="Pendleton A."/>
            <person name="Kubisiak T."/>
            <person name="Anderson C."/>
            <person name="Salamov A."/>
            <person name="Aerts A."/>
            <person name="Riley R."/>
            <person name="Clum A."/>
            <person name="Lindquist E."/>
            <person name="Ence D."/>
            <person name="Campbell M."/>
            <person name="Kronenberg Z."/>
            <person name="Feau N."/>
            <person name="Dhillon B."/>
            <person name="Hamelin R."/>
            <person name="Burleigh J."/>
            <person name="Smith J."/>
            <person name="Yandell M."/>
            <person name="Nelson C."/>
            <person name="Grigoriev I."/>
            <person name="Davis J."/>
        </authorList>
    </citation>
    <scope>NUCLEOTIDE SEQUENCE</scope>
    <source>
        <strain evidence="8">G11</strain>
    </source>
</reference>
<evidence type="ECO:0000256" key="5">
    <source>
        <dbReference type="SAM" id="MobiDB-lite"/>
    </source>
</evidence>
<evidence type="ECO:0000313" key="9">
    <source>
        <dbReference type="Proteomes" id="UP000886653"/>
    </source>
</evidence>
<feature type="transmembrane region" description="Helical" evidence="6">
    <location>
        <begin position="106"/>
        <end position="124"/>
    </location>
</feature>
<feature type="region of interest" description="Disordered" evidence="5">
    <location>
        <begin position="1174"/>
        <end position="1221"/>
    </location>
</feature>
<feature type="domain" description="TM7S3/TM198-like" evidence="7">
    <location>
        <begin position="51"/>
        <end position="261"/>
    </location>
</feature>
<feature type="compositionally biased region" description="Basic and acidic residues" evidence="5">
    <location>
        <begin position="1024"/>
        <end position="1034"/>
    </location>
</feature>
<feature type="compositionally biased region" description="Polar residues" evidence="5">
    <location>
        <begin position="1207"/>
        <end position="1217"/>
    </location>
</feature>
<evidence type="ECO:0000256" key="4">
    <source>
        <dbReference type="ARBA" id="ARBA00023136"/>
    </source>
</evidence>
<evidence type="ECO:0000259" key="7">
    <source>
        <dbReference type="Pfam" id="PF13886"/>
    </source>
</evidence>
<feature type="region of interest" description="Disordered" evidence="5">
    <location>
        <begin position="407"/>
        <end position="455"/>
    </location>
</feature>
<keyword evidence="4 6" id="KW-0472">Membrane</keyword>
<feature type="region of interest" description="Disordered" evidence="5">
    <location>
        <begin position="988"/>
        <end position="1121"/>
    </location>
</feature>
<feature type="transmembrane region" description="Helical" evidence="6">
    <location>
        <begin position="166"/>
        <end position="182"/>
    </location>
</feature>
<keyword evidence="3 6" id="KW-1133">Transmembrane helix</keyword>
<feature type="transmembrane region" description="Helical" evidence="6">
    <location>
        <begin position="43"/>
        <end position="61"/>
    </location>
</feature>
<feature type="region of interest" description="Disordered" evidence="5">
    <location>
        <begin position="579"/>
        <end position="602"/>
    </location>
</feature>
<feature type="transmembrane region" description="Helical" evidence="6">
    <location>
        <begin position="188"/>
        <end position="209"/>
    </location>
</feature>
<evidence type="ECO:0000256" key="1">
    <source>
        <dbReference type="ARBA" id="ARBA00004141"/>
    </source>
</evidence>
<feature type="compositionally biased region" description="Polar residues" evidence="5">
    <location>
        <begin position="771"/>
        <end position="783"/>
    </location>
</feature>
<proteinExistence type="predicted"/>
<feature type="region of interest" description="Disordered" evidence="5">
    <location>
        <begin position="685"/>
        <end position="727"/>
    </location>
</feature>
<feature type="compositionally biased region" description="Polar residues" evidence="5">
    <location>
        <begin position="1337"/>
        <end position="1346"/>
    </location>
</feature>
<dbReference type="EMBL" id="MU167208">
    <property type="protein sequence ID" value="KAG0152336.1"/>
    <property type="molecule type" value="Genomic_DNA"/>
</dbReference>
<organism evidence="8 9">
    <name type="scientific">Cronartium quercuum f. sp. fusiforme G11</name>
    <dbReference type="NCBI Taxonomy" id="708437"/>
    <lineage>
        <taxon>Eukaryota</taxon>
        <taxon>Fungi</taxon>
        <taxon>Dikarya</taxon>
        <taxon>Basidiomycota</taxon>
        <taxon>Pucciniomycotina</taxon>
        <taxon>Pucciniomycetes</taxon>
        <taxon>Pucciniales</taxon>
        <taxon>Coleosporiaceae</taxon>
        <taxon>Cronartium</taxon>
    </lineage>
</organism>
<feature type="compositionally biased region" description="Basic and acidic residues" evidence="5">
    <location>
        <begin position="901"/>
        <end position="913"/>
    </location>
</feature>
<feature type="compositionally biased region" description="Polar residues" evidence="5">
    <location>
        <begin position="583"/>
        <end position="602"/>
    </location>
</feature>
<feature type="compositionally biased region" description="Polar residues" evidence="5">
    <location>
        <begin position="806"/>
        <end position="816"/>
    </location>
</feature>
<feature type="compositionally biased region" description="Basic and acidic residues" evidence="5">
    <location>
        <begin position="698"/>
        <end position="722"/>
    </location>
</feature>
<feature type="compositionally biased region" description="Low complexity" evidence="5">
    <location>
        <begin position="1105"/>
        <end position="1120"/>
    </location>
</feature>
<feature type="compositionally biased region" description="Basic and acidic residues" evidence="5">
    <location>
        <begin position="756"/>
        <end position="765"/>
    </location>
</feature>
<feature type="region of interest" description="Disordered" evidence="5">
    <location>
        <begin position="316"/>
        <end position="348"/>
    </location>
</feature>
<feature type="compositionally biased region" description="Low complexity" evidence="5">
    <location>
        <begin position="424"/>
        <end position="442"/>
    </location>
</feature>
<comment type="subcellular location">
    <subcellularLocation>
        <location evidence="1">Membrane</location>
        <topology evidence="1">Multi-pass membrane protein</topology>
    </subcellularLocation>
</comment>
<dbReference type="Proteomes" id="UP000886653">
    <property type="component" value="Unassembled WGS sequence"/>
</dbReference>
<feature type="region of interest" description="Disordered" evidence="5">
    <location>
        <begin position="472"/>
        <end position="496"/>
    </location>
</feature>
<feature type="region of interest" description="Disordered" evidence="5">
    <location>
        <begin position="1235"/>
        <end position="1276"/>
    </location>
</feature>
<dbReference type="OrthoDB" id="2501095at2759"/>
<feature type="transmembrane region" description="Helical" evidence="6">
    <location>
        <begin position="136"/>
        <end position="154"/>
    </location>
</feature>
<keyword evidence="2 6" id="KW-0812">Transmembrane</keyword>
<feature type="region of interest" description="Disordered" evidence="5">
    <location>
        <begin position="748"/>
        <end position="816"/>
    </location>
</feature>